<dbReference type="AlphaFoldDB" id="A0A7H4P9H5"/>
<dbReference type="InterPro" id="IPR036388">
    <property type="entry name" value="WH-like_DNA-bd_sf"/>
</dbReference>
<feature type="domain" description="HTH lysR-type" evidence="5">
    <location>
        <begin position="42"/>
        <end position="99"/>
    </location>
</feature>
<name>A0A7H4P9H5_9ENTR</name>
<keyword evidence="4" id="KW-0804">Transcription</keyword>
<accession>A0A7H4P9H5</accession>
<gene>
    <name evidence="6" type="primary">abgR_4</name>
    <name evidence="6" type="ORF">NCTC9149_05563</name>
</gene>
<comment type="similarity">
    <text evidence="1">Belongs to the LysR transcriptional regulatory family.</text>
</comment>
<dbReference type="PRINTS" id="PR00039">
    <property type="entry name" value="HTHLYSR"/>
</dbReference>
<evidence type="ECO:0000256" key="3">
    <source>
        <dbReference type="ARBA" id="ARBA00023125"/>
    </source>
</evidence>
<evidence type="ECO:0000256" key="2">
    <source>
        <dbReference type="ARBA" id="ARBA00023015"/>
    </source>
</evidence>
<dbReference type="InterPro" id="IPR050950">
    <property type="entry name" value="HTH-type_LysR_regulators"/>
</dbReference>
<evidence type="ECO:0000313" key="6">
    <source>
        <dbReference type="EMBL" id="STW09090.1"/>
    </source>
</evidence>
<evidence type="ECO:0000256" key="4">
    <source>
        <dbReference type="ARBA" id="ARBA00023163"/>
    </source>
</evidence>
<dbReference type="Gene3D" id="3.40.190.290">
    <property type="match status" value="1"/>
</dbReference>
<evidence type="ECO:0000313" key="7">
    <source>
        <dbReference type="Proteomes" id="UP000254571"/>
    </source>
</evidence>
<dbReference type="PANTHER" id="PTHR30419">
    <property type="entry name" value="HTH-TYPE TRANSCRIPTIONAL REGULATOR YBHD"/>
    <property type="match status" value="1"/>
</dbReference>
<dbReference type="InterPro" id="IPR005119">
    <property type="entry name" value="LysR_subst-bd"/>
</dbReference>
<dbReference type="PROSITE" id="PS50931">
    <property type="entry name" value="HTH_LYSR"/>
    <property type="match status" value="1"/>
</dbReference>
<dbReference type="InterPro" id="IPR000847">
    <property type="entry name" value="LysR_HTH_N"/>
</dbReference>
<dbReference type="CDD" id="cd05466">
    <property type="entry name" value="PBP2_LTTR_substrate"/>
    <property type="match status" value="1"/>
</dbReference>
<dbReference type="SUPFAM" id="SSF46785">
    <property type="entry name" value="Winged helix' DNA-binding domain"/>
    <property type="match status" value="1"/>
</dbReference>
<dbReference type="InterPro" id="IPR036390">
    <property type="entry name" value="WH_DNA-bd_sf"/>
</dbReference>
<dbReference type="SUPFAM" id="SSF53850">
    <property type="entry name" value="Periplasmic binding protein-like II"/>
    <property type="match status" value="1"/>
</dbReference>
<dbReference type="GO" id="GO:0005829">
    <property type="term" value="C:cytosol"/>
    <property type="evidence" value="ECO:0007669"/>
    <property type="project" value="TreeGrafter"/>
</dbReference>
<sequence length="353" mass="39517">MLDAYSASVLGEKILIIPALRRLAALQYFCSLKERVGRPMHLDFRQLRNFVALVEYGSFNRAAEAVCLSQSAFSRSIQALEQSVGHPLFDRQSKLPTLTLHGQKLLPYARRFQELNVELSSQLREADDAQNGEVAFGCGPAPAARLIPAAVGGFHRLLPQARVRFQIDNWLALHQALNSQLYPFVVADSWQAELDPQLRVQPLSPQRCFFVCHADHPLAKQGPVSIQAMLRYPFAAPYLPPGVRKVLATLSQQQDFTPAIQCDHIYALLATLAQTNAISFASEDGFALCQHSHRLVKLELSDLPEEWRLMQTRFAIISPVHAAQPPLVEKLIEIILHTDRQHQLQLLAQEEGG</sequence>
<dbReference type="Gene3D" id="1.10.10.10">
    <property type="entry name" value="Winged helix-like DNA-binding domain superfamily/Winged helix DNA-binding domain"/>
    <property type="match status" value="1"/>
</dbReference>
<reference evidence="6 7" key="1">
    <citation type="submission" date="2018-06" db="EMBL/GenBank/DDBJ databases">
        <authorList>
            <consortium name="Pathogen Informatics"/>
            <person name="Doyle S."/>
        </authorList>
    </citation>
    <scope>NUCLEOTIDE SEQUENCE [LARGE SCALE GENOMIC DNA]</scope>
    <source>
        <strain evidence="6 7">NCTC9149</strain>
    </source>
</reference>
<dbReference type="GO" id="GO:0003677">
    <property type="term" value="F:DNA binding"/>
    <property type="evidence" value="ECO:0007669"/>
    <property type="project" value="UniProtKB-KW"/>
</dbReference>
<dbReference type="Proteomes" id="UP000254571">
    <property type="component" value="Unassembled WGS sequence"/>
</dbReference>
<organism evidence="6 7">
    <name type="scientific">Klebsiella grimontii</name>
    <dbReference type="NCBI Taxonomy" id="2058152"/>
    <lineage>
        <taxon>Bacteria</taxon>
        <taxon>Pseudomonadati</taxon>
        <taxon>Pseudomonadota</taxon>
        <taxon>Gammaproteobacteria</taxon>
        <taxon>Enterobacterales</taxon>
        <taxon>Enterobacteriaceae</taxon>
        <taxon>Klebsiella/Raoultella group</taxon>
        <taxon>Klebsiella</taxon>
    </lineage>
</organism>
<comment type="caution">
    <text evidence="6">The sequence shown here is derived from an EMBL/GenBank/DDBJ whole genome shotgun (WGS) entry which is preliminary data.</text>
</comment>
<dbReference type="EMBL" id="UGMX01000002">
    <property type="protein sequence ID" value="STW09090.1"/>
    <property type="molecule type" value="Genomic_DNA"/>
</dbReference>
<evidence type="ECO:0000256" key="1">
    <source>
        <dbReference type="ARBA" id="ARBA00009437"/>
    </source>
</evidence>
<protein>
    <submittedName>
        <fullName evidence="6">Transcriptional regulator</fullName>
    </submittedName>
</protein>
<dbReference type="Pfam" id="PF00126">
    <property type="entry name" value="HTH_1"/>
    <property type="match status" value="1"/>
</dbReference>
<dbReference type="GO" id="GO:0003700">
    <property type="term" value="F:DNA-binding transcription factor activity"/>
    <property type="evidence" value="ECO:0007669"/>
    <property type="project" value="InterPro"/>
</dbReference>
<dbReference type="PANTHER" id="PTHR30419:SF30">
    <property type="entry name" value="LYSR FAMILY TRANSCRIPTIONAL REGULATOR"/>
    <property type="match status" value="1"/>
</dbReference>
<proteinExistence type="inferred from homology"/>
<keyword evidence="3" id="KW-0238">DNA-binding</keyword>
<evidence type="ECO:0000259" key="5">
    <source>
        <dbReference type="PROSITE" id="PS50931"/>
    </source>
</evidence>
<dbReference type="Pfam" id="PF03466">
    <property type="entry name" value="LysR_substrate"/>
    <property type="match status" value="1"/>
</dbReference>
<keyword evidence="2" id="KW-0805">Transcription regulation</keyword>